<dbReference type="SUPFAM" id="SSF51445">
    <property type="entry name" value="(Trans)glycosidases"/>
    <property type="match status" value="1"/>
</dbReference>
<protein>
    <recommendedName>
        <fullName evidence="4">non-reducing end alpha-L-arabinofuranosidase</fullName>
        <ecNumber evidence="4">3.2.1.55</ecNumber>
    </recommendedName>
</protein>
<keyword evidence="7" id="KW-0326">Glycosidase</keyword>
<accession>A0A5J5IK44</accession>
<dbReference type="InterPro" id="IPR013780">
    <property type="entry name" value="Glyco_hydro_b"/>
</dbReference>
<dbReference type="Proteomes" id="UP000326903">
    <property type="component" value="Unassembled WGS sequence"/>
</dbReference>
<feature type="signal peptide" evidence="8">
    <location>
        <begin position="1"/>
        <end position="35"/>
    </location>
</feature>
<keyword evidence="11" id="KW-1185">Reference proteome</keyword>
<evidence type="ECO:0000313" key="11">
    <source>
        <dbReference type="Proteomes" id="UP000326903"/>
    </source>
</evidence>
<comment type="similarity">
    <text evidence="2">Belongs to the glycosyl hydrolase 51 family.</text>
</comment>
<dbReference type="Gene3D" id="3.20.20.80">
    <property type="entry name" value="Glycosidases"/>
    <property type="match status" value="1"/>
</dbReference>
<dbReference type="RefSeq" id="WP_150413007.1">
    <property type="nucleotide sequence ID" value="NZ_VYQF01000001.1"/>
</dbReference>
<dbReference type="Gene3D" id="2.60.40.1180">
    <property type="entry name" value="Golgi alpha-mannosidase II"/>
    <property type="match status" value="1"/>
</dbReference>
<evidence type="ECO:0000256" key="7">
    <source>
        <dbReference type="ARBA" id="ARBA00023295"/>
    </source>
</evidence>
<name>A0A5J5IK44_9BACT</name>
<organism evidence="10 11">
    <name type="scientific">Ginsengibacter hankyongi</name>
    <dbReference type="NCBI Taxonomy" id="2607284"/>
    <lineage>
        <taxon>Bacteria</taxon>
        <taxon>Pseudomonadati</taxon>
        <taxon>Bacteroidota</taxon>
        <taxon>Chitinophagia</taxon>
        <taxon>Chitinophagales</taxon>
        <taxon>Chitinophagaceae</taxon>
        <taxon>Ginsengibacter</taxon>
    </lineage>
</organism>
<comment type="catalytic activity">
    <reaction evidence="1">
        <text>Hydrolysis of terminal non-reducing alpha-L-arabinofuranoside residues in alpha-L-arabinosides.</text>
        <dbReference type="EC" id="3.2.1.55"/>
    </reaction>
</comment>
<comment type="subunit">
    <text evidence="3">Homohexamer; trimer of dimers.</text>
</comment>
<proteinExistence type="inferred from homology"/>
<evidence type="ECO:0000256" key="2">
    <source>
        <dbReference type="ARBA" id="ARBA00007186"/>
    </source>
</evidence>
<dbReference type="GO" id="GO:0000272">
    <property type="term" value="P:polysaccharide catabolic process"/>
    <property type="evidence" value="ECO:0007669"/>
    <property type="project" value="TreeGrafter"/>
</dbReference>
<dbReference type="EC" id="3.2.1.55" evidence="4"/>
<dbReference type="SUPFAM" id="SSF51011">
    <property type="entry name" value="Glycosyl hydrolase domain"/>
    <property type="match status" value="1"/>
</dbReference>
<evidence type="ECO:0000256" key="4">
    <source>
        <dbReference type="ARBA" id="ARBA00012670"/>
    </source>
</evidence>
<evidence type="ECO:0000256" key="3">
    <source>
        <dbReference type="ARBA" id="ARBA00011165"/>
    </source>
</evidence>
<dbReference type="PANTHER" id="PTHR43576:SF2">
    <property type="entry name" value="INTRACELLULAR EXO-ALPHA-L-ARABINOFURANOSIDASE 2"/>
    <property type="match status" value="1"/>
</dbReference>
<reference evidence="10 11" key="1">
    <citation type="submission" date="2019-09" db="EMBL/GenBank/DDBJ databases">
        <title>Draft genome sequence of Ginsengibacter sp. BR5-29.</title>
        <authorList>
            <person name="Im W.-T."/>
        </authorList>
    </citation>
    <scope>NUCLEOTIDE SEQUENCE [LARGE SCALE GENOMIC DNA]</scope>
    <source>
        <strain evidence="10 11">BR5-29</strain>
    </source>
</reference>
<dbReference type="InterPro" id="IPR010720">
    <property type="entry name" value="Alpha-L-AF_C"/>
</dbReference>
<dbReference type="SMART" id="SM00813">
    <property type="entry name" value="Alpha-L-AF_C"/>
    <property type="match status" value="1"/>
</dbReference>
<keyword evidence="5" id="KW-0378">Hydrolase</keyword>
<evidence type="ECO:0000256" key="8">
    <source>
        <dbReference type="SAM" id="SignalP"/>
    </source>
</evidence>
<gene>
    <name evidence="10" type="ORF">FW778_02450</name>
</gene>
<evidence type="ECO:0000256" key="5">
    <source>
        <dbReference type="ARBA" id="ARBA00022801"/>
    </source>
</evidence>
<dbReference type="AlphaFoldDB" id="A0A5J5IK44"/>
<keyword evidence="6" id="KW-0119">Carbohydrate metabolism</keyword>
<dbReference type="PANTHER" id="PTHR43576">
    <property type="entry name" value="ALPHA-L-ARABINOFURANOSIDASE C-RELATED"/>
    <property type="match status" value="1"/>
</dbReference>
<dbReference type="Pfam" id="PF06964">
    <property type="entry name" value="Alpha-L-AF_C"/>
    <property type="match status" value="1"/>
</dbReference>
<dbReference type="Pfam" id="PF22848">
    <property type="entry name" value="ASD1_dom"/>
    <property type="match status" value="1"/>
</dbReference>
<dbReference type="EMBL" id="VYQF01000001">
    <property type="protein sequence ID" value="KAA9040918.1"/>
    <property type="molecule type" value="Genomic_DNA"/>
</dbReference>
<evidence type="ECO:0000313" key="10">
    <source>
        <dbReference type="EMBL" id="KAA9040918.1"/>
    </source>
</evidence>
<dbReference type="GO" id="GO:0046373">
    <property type="term" value="P:L-arabinose metabolic process"/>
    <property type="evidence" value="ECO:0007669"/>
    <property type="project" value="InterPro"/>
</dbReference>
<dbReference type="InterPro" id="IPR055235">
    <property type="entry name" value="ASD1_cat"/>
</dbReference>
<sequence length="527" mass="59829">MKNSGRHRKLVSYRQHIKKFLFFFLCIFAASSLYAQAVQITLSDTSHEKISKYIYGQFAEHLGHCIYDGFWVDANLNVPKKDRIRLDVVEALKKIQIPDLRWPGGCFADQYHWSDGIGDRSKRPQRVNTSWGMVTEDNSFGTDEFLELCKLIGCEPYIAGNVGTGTPQEMEDWLEYLNFNGKSTLADLRRKNGHDAPYNVSLWGVGNESWGCGGNMTPEFYANLYKRYAEFCKNYPGTSLKKIASGANSDDYHWTDVCMKDIPLRDMWGLSMHYYTVVNNWQHKGSATSFDESEYFKGLKNCLHIEDLINKHSAIMDKYDPQKKVALAVDEWGIWTDPEPGTNGAFLYQQNSLRDALIAASTLNIFNNHCDRIRVANLAQTVNVLQSLILTDKEKMLLTPTYYVFDLYKKHQDATLLPLQFTSPQYTFGNESIPAINASASKDSTGAIHITLVNLDARKKITVNAAMPESSMKKSSGEILTSKKFNDINTFEKPYKVKNEIFSDFKTNGKTLSVNLPPMSVVLITLQ</sequence>
<evidence type="ECO:0000256" key="6">
    <source>
        <dbReference type="ARBA" id="ARBA00023277"/>
    </source>
</evidence>
<dbReference type="InterPro" id="IPR017853">
    <property type="entry name" value="GH"/>
</dbReference>
<comment type="caution">
    <text evidence="10">The sequence shown here is derived from an EMBL/GenBank/DDBJ whole genome shotgun (WGS) entry which is preliminary data.</text>
</comment>
<evidence type="ECO:0000256" key="1">
    <source>
        <dbReference type="ARBA" id="ARBA00001462"/>
    </source>
</evidence>
<feature type="chain" id="PRO_5023933536" description="non-reducing end alpha-L-arabinofuranosidase" evidence="8">
    <location>
        <begin position="36"/>
        <end position="527"/>
    </location>
</feature>
<dbReference type="GO" id="GO:0046556">
    <property type="term" value="F:alpha-L-arabinofuranosidase activity"/>
    <property type="evidence" value="ECO:0007669"/>
    <property type="project" value="UniProtKB-EC"/>
</dbReference>
<evidence type="ECO:0000259" key="9">
    <source>
        <dbReference type="SMART" id="SM00813"/>
    </source>
</evidence>
<keyword evidence="8" id="KW-0732">Signal</keyword>
<feature type="domain" description="Alpha-L-arabinofuranosidase C-terminal" evidence="9">
    <location>
        <begin position="330"/>
        <end position="520"/>
    </location>
</feature>